<evidence type="ECO:0000313" key="1">
    <source>
        <dbReference type="EMBL" id="OAG26669.1"/>
    </source>
</evidence>
<accession>A0A177E6M6</accession>
<sequence>MIKVYKVVLVLILSFLFWGCTASQQISQQKTKILQPKVKIQEQYVRGEGLARNFEFWVQHDEIGNLVFFGGYRKWQENGLVRVNPMMGFYLKKANLLAMYGKMGPSVGIDRFGVKKMFFGNEYDPNKYPLLVRNPRNYFLENANHYLSEILKNNYDLFDKRLHLFFLNKQITPEVLPVFAKYFQHGNEEKLRHLGVRKHLEAANYDNPKLFAAVTLRIHHSNKVKDFWKILRELDSESWKRSYERIENLEVSMVNNYYRLFWKCGPYPYQVKTGEKKVKIIAKDENDLLKQIKKLFREYQKSSFFKTTRSCFKKDYPFCGMDDKNPEARHRRYCNARLDEIYIDADSKRVFDFRDPAEVYNYIFKVRNYLIETYEKDEFRIDKEKALKAARKLCPAVAGEIYMCIKKGDPYTGNASGIKKVIVYHYCFIGKEESYRTFLSQRRR</sequence>
<gene>
    <name evidence="1" type="ORF">TH606_11130</name>
</gene>
<proteinExistence type="predicted"/>
<name>A0A177E6M6_9BACT</name>
<organism evidence="1 2">
    <name type="scientific">Thermodesulfatator autotrophicus</name>
    <dbReference type="NCBI Taxonomy" id="1795632"/>
    <lineage>
        <taxon>Bacteria</taxon>
        <taxon>Pseudomonadati</taxon>
        <taxon>Thermodesulfobacteriota</taxon>
        <taxon>Thermodesulfobacteria</taxon>
        <taxon>Thermodesulfobacteriales</taxon>
        <taxon>Thermodesulfatatoraceae</taxon>
        <taxon>Thermodesulfatator</taxon>
    </lineage>
</organism>
<comment type="caution">
    <text evidence="1">The sequence shown here is derived from an EMBL/GenBank/DDBJ whole genome shotgun (WGS) entry which is preliminary data.</text>
</comment>
<reference evidence="1 2" key="1">
    <citation type="submission" date="2016-02" db="EMBL/GenBank/DDBJ databases">
        <title>Draft genome sequence of Thermodesulfatator sp. S606.</title>
        <authorList>
            <person name="Lai Q."/>
            <person name="Cao J."/>
            <person name="Dupont S."/>
            <person name="Shao Z."/>
            <person name="Jebbar M."/>
            <person name="Alain K."/>
        </authorList>
    </citation>
    <scope>NUCLEOTIDE SEQUENCE [LARGE SCALE GENOMIC DNA]</scope>
    <source>
        <strain evidence="1 2">S606</strain>
    </source>
</reference>
<keyword evidence="2" id="KW-1185">Reference proteome</keyword>
<dbReference type="EMBL" id="LSFI01000103">
    <property type="protein sequence ID" value="OAG26669.1"/>
    <property type="molecule type" value="Genomic_DNA"/>
</dbReference>
<protein>
    <submittedName>
        <fullName evidence="1">Uncharacterized protein</fullName>
    </submittedName>
</protein>
<dbReference type="AlphaFoldDB" id="A0A177E6M6"/>
<evidence type="ECO:0000313" key="2">
    <source>
        <dbReference type="Proteomes" id="UP000076964"/>
    </source>
</evidence>
<dbReference type="Proteomes" id="UP000076964">
    <property type="component" value="Unassembled WGS sequence"/>
</dbReference>